<sequence length="81" mass="9049">MEKIKNGGPAFPVECDWIDGHPQGRQTANHAGWHEGMTLRDYFAAKAMQGFAACEEQYSNLDTMAKAAYIWADAMLRAREA</sequence>
<dbReference type="Proteomes" id="UP001386437">
    <property type="component" value="Unassembled WGS sequence"/>
</dbReference>
<organism evidence="1 2">
    <name type="scientific">Paraburkholderia bengalensis</name>
    <dbReference type="NCBI Taxonomy" id="2747562"/>
    <lineage>
        <taxon>Bacteria</taxon>
        <taxon>Pseudomonadati</taxon>
        <taxon>Pseudomonadota</taxon>
        <taxon>Betaproteobacteria</taxon>
        <taxon>Burkholderiales</taxon>
        <taxon>Burkholderiaceae</taxon>
        <taxon>Paraburkholderia</taxon>
    </lineage>
</organism>
<gene>
    <name evidence="1" type="ORF">H3V53_06180</name>
</gene>
<protein>
    <submittedName>
        <fullName evidence="1">Uncharacterized protein</fullName>
    </submittedName>
</protein>
<proteinExistence type="predicted"/>
<comment type="caution">
    <text evidence="1">The sequence shown here is derived from an EMBL/GenBank/DDBJ whole genome shotgun (WGS) entry which is preliminary data.</text>
</comment>
<evidence type="ECO:0000313" key="1">
    <source>
        <dbReference type="EMBL" id="MEI5996800.1"/>
    </source>
</evidence>
<dbReference type="RefSeq" id="WP_336597202.1">
    <property type="nucleotide sequence ID" value="NZ_JACFYJ010000006.1"/>
</dbReference>
<dbReference type="EMBL" id="JACFYJ010000006">
    <property type="protein sequence ID" value="MEI5996800.1"/>
    <property type="molecule type" value="Genomic_DNA"/>
</dbReference>
<accession>A0ABU8IMH7</accession>
<keyword evidence="2" id="KW-1185">Reference proteome</keyword>
<evidence type="ECO:0000313" key="2">
    <source>
        <dbReference type="Proteomes" id="UP001386437"/>
    </source>
</evidence>
<name>A0ABU8IMH7_9BURK</name>
<reference evidence="1 2" key="1">
    <citation type="journal article" date="2022" name="Arch. Microbiol.">
        <title>Paraburkholderia bengalensis sp. nov. isolated from roots of Oryza sativa, IR64.</title>
        <authorList>
            <person name="Nag P."/>
            <person name="Mondal N."/>
            <person name="Sarkar J."/>
            <person name="Das S."/>
        </authorList>
    </citation>
    <scope>NUCLEOTIDE SEQUENCE [LARGE SCALE GENOMIC DNA]</scope>
    <source>
        <strain evidence="1 2">IR64_4_BI</strain>
    </source>
</reference>